<evidence type="ECO:0000256" key="2">
    <source>
        <dbReference type="SAM" id="SignalP"/>
    </source>
</evidence>
<feature type="signal peptide" evidence="2">
    <location>
        <begin position="1"/>
        <end position="22"/>
    </location>
</feature>
<reference evidence="4 5" key="1">
    <citation type="journal article" date="2019" name="Int. J. Syst. Evol. Microbiol.">
        <title>The Global Catalogue of Microorganisms (GCM) 10K type strain sequencing project: providing services to taxonomists for standard genome sequencing and annotation.</title>
        <authorList>
            <consortium name="The Broad Institute Genomics Platform"/>
            <consortium name="The Broad Institute Genome Sequencing Center for Infectious Disease"/>
            <person name="Wu L."/>
            <person name="Ma J."/>
        </authorList>
    </citation>
    <scope>NUCLEOTIDE SEQUENCE [LARGE SCALE GENOMIC DNA]</scope>
    <source>
        <strain evidence="4 5">JCM 14545</strain>
    </source>
</reference>
<organism evidence="4 5">
    <name type="scientific">Amycolatopsis minnesotensis</name>
    <dbReference type="NCBI Taxonomy" id="337894"/>
    <lineage>
        <taxon>Bacteria</taxon>
        <taxon>Bacillati</taxon>
        <taxon>Actinomycetota</taxon>
        <taxon>Actinomycetes</taxon>
        <taxon>Pseudonocardiales</taxon>
        <taxon>Pseudonocardiaceae</taxon>
        <taxon>Amycolatopsis</taxon>
    </lineage>
</organism>
<feature type="region of interest" description="Disordered" evidence="1">
    <location>
        <begin position="26"/>
        <end position="47"/>
    </location>
</feature>
<protein>
    <recommendedName>
        <fullName evidence="3">GmrSD restriction endonucleases C-terminal domain-containing protein</fullName>
    </recommendedName>
</protein>
<dbReference type="Pfam" id="PF07510">
    <property type="entry name" value="GmrSD_C"/>
    <property type="match status" value="1"/>
</dbReference>
<accession>A0ABN2SA62</accession>
<gene>
    <name evidence="4" type="ORF">GCM10009754_70070</name>
</gene>
<feature type="domain" description="GmrSD restriction endonucleases C-terminal" evidence="3">
    <location>
        <begin position="128"/>
        <end position="212"/>
    </location>
</feature>
<dbReference type="RefSeq" id="WP_344428959.1">
    <property type="nucleotide sequence ID" value="NZ_BAAANN010000038.1"/>
</dbReference>
<proteinExistence type="predicted"/>
<dbReference type="EMBL" id="BAAANN010000038">
    <property type="protein sequence ID" value="GAA1983012.1"/>
    <property type="molecule type" value="Genomic_DNA"/>
</dbReference>
<evidence type="ECO:0000313" key="5">
    <source>
        <dbReference type="Proteomes" id="UP001501116"/>
    </source>
</evidence>
<keyword evidence="5" id="KW-1185">Reference proteome</keyword>
<dbReference type="Proteomes" id="UP001501116">
    <property type="component" value="Unassembled WGS sequence"/>
</dbReference>
<dbReference type="PANTHER" id="PTHR24094">
    <property type="entry name" value="SECRETED PROTEIN"/>
    <property type="match status" value="1"/>
</dbReference>
<keyword evidence="2" id="KW-0732">Signal</keyword>
<dbReference type="PANTHER" id="PTHR24094:SF15">
    <property type="entry name" value="AMP-DEPENDENT SYNTHETASE_LIGASE DOMAIN-CONTAINING PROTEIN-RELATED"/>
    <property type="match status" value="1"/>
</dbReference>
<evidence type="ECO:0000313" key="4">
    <source>
        <dbReference type="EMBL" id="GAA1983012.1"/>
    </source>
</evidence>
<sequence length="241" mass="25841">MSRVRSLAAVAALAGLLTTAGACDRPSAGGAAPGTGPSAPAAATGPAEHADYRGALAELGQLRVAPEDTGAHYSRDDWKHWTRAGGCTTRELIIKRDALATAKGKPIQYDKCHATGNAYWVSRYDNVTITDVRTLEVDHWVPLKQLAVSGTRGWTASQREQYANDPEVLIAVSERSNAQKSSQDPAKWSVPDSPAFGCEYQAKWVWVKAKYSRLFGQPVTVDPAEKAALHQKLTLCAKGAV</sequence>
<feature type="chain" id="PRO_5046058297" description="GmrSD restriction endonucleases C-terminal domain-containing protein" evidence="2">
    <location>
        <begin position="23"/>
        <end position="241"/>
    </location>
</feature>
<name>A0ABN2SA62_9PSEU</name>
<dbReference type="PROSITE" id="PS51257">
    <property type="entry name" value="PROKAR_LIPOPROTEIN"/>
    <property type="match status" value="1"/>
</dbReference>
<evidence type="ECO:0000256" key="1">
    <source>
        <dbReference type="SAM" id="MobiDB-lite"/>
    </source>
</evidence>
<dbReference type="InterPro" id="IPR011089">
    <property type="entry name" value="GmrSD_C"/>
</dbReference>
<comment type="caution">
    <text evidence="4">The sequence shown here is derived from an EMBL/GenBank/DDBJ whole genome shotgun (WGS) entry which is preliminary data.</text>
</comment>
<evidence type="ECO:0000259" key="3">
    <source>
        <dbReference type="Pfam" id="PF07510"/>
    </source>
</evidence>